<keyword evidence="5" id="KW-0028">Amino-acid biosynthesis</keyword>
<name>A0ABS1DJX1_9PROT</name>
<evidence type="ECO:0000256" key="5">
    <source>
        <dbReference type="HAMAP-Rule" id="MF_02120"/>
    </source>
</evidence>
<gene>
    <name evidence="5 11" type="primary">lysA</name>
    <name evidence="11" type="ORF">CKO28_21745</name>
</gene>
<feature type="region of interest" description="Disordered" evidence="8">
    <location>
        <begin position="416"/>
        <end position="455"/>
    </location>
</feature>
<evidence type="ECO:0000256" key="4">
    <source>
        <dbReference type="ARBA" id="ARBA00023239"/>
    </source>
</evidence>
<feature type="binding site" evidence="5">
    <location>
        <position position="378"/>
    </location>
    <ligand>
        <name>pyridoxal 5'-phosphate</name>
        <dbReference type="ChEBI" id="CHEBI:597326"/>
    </ligand>
</feature>
<accession>A0ABS1DJX1</accession>
<feature type="binding site" evidence="5">
    <location>
        <position position="281"/>
    </location>
    <ligand>
        <name>substrate</name>
    </ligand>
</feature>
<feature type="binding site" evidence="5">
    <location>
        <begin position="278"/>
        <end position="281"/>
    </location>
    <ligand>
        <name>pyridoxal 5'-phosphate</name>
        <dbReference type="ChEBI" id="CHEBI:597326"/>
    </ligand>
</feature>
<comment type="caution">
    <text evidence="11">The sequence shown here is derived from an EMBL/GenBank/DDBJ whole genome shotgun (WGS) entry which is preliminary data.</text>
</comment>
<proteinExistence type="inferred from homology"/>
<dbReference type="InterPro" id="IPR002986">
    <property type="entry name" value="DAP_deCOOHase_LysA"/>
</dbReference>
<comment type="catalytic activity">
    <reaction evidence="5 7">
        <text>meso-2,6-diaminopimelate + H(+) = L-lysine + CO2</text>
        <dbReference type="Rhea" id="RHEA:15101"/>
        <dbReference type="ChEBI" id="CHEBI:15378"/>
        <dbReference type="ChEBI" id="CHEBI:16526"/>
        <dbReference type="ChEBI" id="CHEBI:32551"/>
        <dbReference type="ChEBI" id="CHEBI:57791"/>
        <dbReference type="EC" id="4.1.1.20"/>
    </reaction>
</comment>
<dbReference type="Proteomes" id="UP001296873">
    <property type="component" value="Unassembled WGS sequence"/>
</dbReference>
<dbReference type="InterPro" id="IPR022643">
    <property type="entry name" value="De-COase2_C"/>
</dbReference>
<dbReference type="InterPro" id="IPR022653">
    <property type="entry name" value="De-COase2_pyr-phos_BS"/>
</dbReference>
<dbReference type="SUPFAM" id="SSF51419">
    <property type="entry name" value="PLP-binding barrel"/>
    <property type="match status" value="1"/>
</dbReference>
<comment type="function">
    <text evidence="5">Specifically catalyzes the decarboxylation of meso-diaminopimelate (meso-DAP) to L-lysine.</text>
</comment>
<reference evidence="11 12" key="1">
    <citation type="journal article" date="2020" name="Microorganisms">
        <title>Osmotic Adaptation and Compatible Solute Biosynthesis of Phototrophic Bacteria as Revealed from Genome Analyses.</title>
        <authorList>
            <person name="Imhoff J.F."/>
            <person name="Rahn T."/>
            <person name="Kunzel S."/>
            <person name="Keller A."/>
            <person name="Neulinger S.C."/>
        </authorList>
    </citation>
    <scope>NUCLEOTIDE SEQUENCE [LARGE SCALE GENOMIC DNA]</scope>
    <source>
        <strain evidence="11 12">DSM 9895</strain>
    </source>
</reference>
<feature type="binding site" evidence="5">
    <location>
        <position position="350"/>
    </location>
    <ligand>
        <name>substrate</name>
    </ligand>
</feature>
<feature type="binding site" evidence="5">
    <location>
        <position position="378"/>
    </location>
    <ligand>
        <name>substrate</name>
    </ligand>
</feature>
<dbReference type="Pfam" id="PF00278">
    <property type="entry name" value="Orn_DAP_Arg_deC"/>
    <property type="match status" value="1"/>
</dbReference>
<organism evidence="11 12">
    <name type="scientific">Rhodovibrio sodomensis</name>
    <dbReference type="NCBI Taxonomy" id="1088"/>
    <lineage>
        <taxon>Bacteria</taxon>
        <taxon>Pseudomonadati</taxon>
        <taxon>Pseudomonadota</taxon>
        <taxon>Alphaproteobacteria</taxon>
        <taxon>Rhodospirillales</taxon>
        <taxon>Rhodovibrionaceae</taxon>
        <taxon>Rhodovibrio</taxon>
    </lineage>
</organism>
<dbReference type="Gene3D" id="3.20.20.10">
    <property type="entry name" value="Alanine racemase"/>
    <property type="match status" value="1"/>
</dbReference>
<dbReference type="EMBL" id="NRRL01000106">
    <property type="protein sequence ID" value="MBK1670648.1"/>
    <property type="molecule type" value="Genomic_DNA"/>
</dbReference>
<dbReference type="InterPro" id="IPR029066">
    <property type="entry name" value="PLP-binding_barrel"/>
</dbReference>
<dbReference type="Pfam" id="PF02784">
    <property type="entry name" value="Orn_Arg_deC_N"/>
    <property type="match status" value="1"/>
</dbReference>
<dbReference type="NCBIfam" id="TIGR01048">
    <property type="entry name" value="lysA"/>
    <property type="match status" value="1"/>
</dbReference>
<dbReference type="PRINTS" id="PR01179">
    <property type="entry name" value="ODADCRBXLASE"/>
</dbReference>
<evidence type="ECO:0000256" key="2">
    <source>
        <dbReference type="ARBA" id="ARBA00022793"/>
    </source>
</evidence>
<keyword evidence="12" id="KW-1185">Reference proteome</keyword>
<evidence type="ECO:0000256" key="8">
    <source>
        <dbReference type="SAM" id="MobiDB-lite"/>
    </source>
</evidence>
<feature type="binding site" evidence="5">
    <location>
        <position position="243"/>
    </location>
    <ligand>
        <name>pyridoxal 5'-phosphate</name>
        <dbReference type="ChEBI" id="CHEBI:597326"/>
    </ligand>
</feature>
<dbReference type="EC" id="4.1.1.20" evidence="5 6"/>
<evidence type="ECO:0000256" key="3">
    <source>
        <dbReference type="ARBA" id="ARBA00022898"/>
    </source>
</evidence>
<comment type="similarity">
    <text evidence="5">Belongs to the Orn/Lys/Arg decarboxylase class-II family. LysA subfamily.</text>
</comment>
<dbReference type="PANTHER" id="PTHR43727:SF2">
    <property type="entry name" value="GROUP IV DECARBOXYLASE"/>
    <property type="match status" value="1"/>
</dbReference>
<keyword evidence="2 5" id="KW-0210">Decarboxylase</keyword>
<evidence type="ECO:0000256" key="6">
    <source>
        <dbReference type="NCBIfam" id="TIGR01048"/>
    </source>
</evidence>
<feature type="binding site" evidence="5">
    <location>
        <position position="321"/>
    </location>
    <ligand>
        <name>substrate</name>
    </ligand>
</feature>
<keyword evidence="4 5" id="KW-0456">Lyase</keyword>
<dbReference type="PRINTS" id="PR01181">
    <property type="entry name" value="DAPDCRBXLASE"/>
</dbReference>
<comment type="pathway">
    <text evidence="5 7">Amino-acid biosynthesis; L-lysine biosynthesis via DAP pathway; L-lysine from DL-2,6-diaminopimelate: step 1/1.</text>
</comment>
<dbReference type="HAMAP" id="MF_02120">
    <property type="entry name" value="LysA"/>
    <property type="match status" value="1"/>
</dbReference>
<comment type="subunit">
    <text evidence="5">Homodimer.</text>
</comment>
<evidence type="ECO:0000256" key="7">
    <source>
        <dbReference type="RuleBase" id="RU003738"/>
    </source>
</evidence>
<dbReference type="Gene3D" id="2.40.37.10">
    <property type="entry name" value="Lyase, Ornithine Decarboxylase, Chain A, domain 1"/>
    <property type="match status" value="1"/>
</dbReference>
<dbReference type="CDD" id="cd06828">
    <property type="entry name" value="PLPDE_III_DapDC"/>
    <property type="match status" value="1"/>
</dbReference>
<feature type="domain" description="Orn/DAP/Arg decarboxylase 2 C-terminal" evidence="9">
    <location>
        <begin position="30"/>
        <end position="376"/>
    </location>
</feature>
<dbReference type="InterPro" id="IPR000183">
    <property type="entry name" value="Orn/DAP/Arg_de-COase"/>
</dbReference>
<dbReference type="RefSeq" id="WP_200343092.1">
    <property type="nucleotide sequence ID" value="NZ_NRRL01000106.1"/>
</dbReference>
<evidence type="ECO:0000256" key="1">
    <source>
        <dbReference type="ARBA" id="ARBA00001933"/>
    </source>
</evidence>
<dbReference type="InterPro" id="IPR022644">
    <property type="entry name" value="De-COase2_N"/>
</dbReference>
<sequence length="455" mass="48476">MTPFTYRDGGLHAEDVPLSRIADQVGTPVYVYSQSAIEAAYDRFAGALEAELGAARTLVCYAMKANSNVGVLAALAARGAGADIVSEGELLRALAAGVPADKIVYPGVGKTRHEIAAALKAGIHQFNAESLPELELIDAVARALGVRAPVALRINPDVDAKTHHKISTGRAEDKFGIDADALPEVVERLRALDAVDLKGLAVHIGSQITEQAPFRQAYTRTAELYRWLQDAGWPVDRIDLGGGLGIVYRDEPAPDVEGYARLVRETVAETTDARLAFEPGRHLVGNAGVLVTRTLYLKQGRVRPILVVDAAMNDLIRPALYEAWHELKPVARGAGADELTQMDVVGPVCESADTFARARPLPAMRAGDLLAFFSAGAYGAVMASGYNSRLPVPEVMVQGERFAIVRRRPSFQEVLSSEQVPGWLGRPADAAPDRAPPDTPVAGDPAASAGTRKTG</sequence>
<comment type="cofactor">
    <cofactor evidence="1 5 7">
        <name>pyridoxal 5'-phosphate</name>
        <dbReference type="ChEBI" id="CHEBI:597326"/>
    </cofactor>
</comment>
<keyword evidence="3 5" id="KW-0663">Pyridoxal phosphate</keyword>
<evidence type="ECO:0000259" key="9">
    <source>
        <dbReference type="Pfam" id="PF00278"/>
    </source>
</evidence>
<dbReference type="InterPro" id="IPR009006">
    <property type="entry name" value="Ala_racemase/Decarboxylase_C"/>
</dbReference>
<feature type="modified residue" description="N6-(pyridoxal phosphate)lysine" evidence="5">
    <location>
        <position position="64"/>
    </location>
</feature>
<evidence type="ECO:0000313" key="11">
    <source>
        <dbReference type="EMBL" id="MBK1670648.1"/>
    </source>
</evidence>
<keyword evidence="5 7" id="KW-0457">Lysine biosynthesis</keyword>
<protein>
    <recommendedName>
        <fullName evidence="5 6">Diaminopimelate decarboxylase</fullName>
        <shortName evidence="5">DAP decarboxylase</shortName>
        <shortName evidence="5">DAPDC</shortName>
        <ecNumber evidence="5 6">4.1.1.20</ecNumber>
    </recommendedName>
</protein>
<feature type="binding site" evidence="5">
    <location>
        <position position="317"/>
    </location>
    <ligand>
        <name>substrate</name>
    </ligand>
</feature>
<dbReference type="PANTHER" id="PTHR43727">
    <property type="entry name" value="DIAMINOPIMELATE DECARBOXYLASE"/>
    <property type="match status" value="1"/>
</dbReference>
<evidence type="ECO:0000259" key="10">
    <source>
        <dbReference type="Pfam" id="PF02784"/>
    </source>
</evidence>
<dbReference type="PROSITE" id="PS00878">
    <property type="entry name" value="ODR_DC_2_1"/>
    <property type="match status" value="1"/>
</dbReference>
<feature type="domain" description="Orn/DAP/Arg decarboxylase 2 N-terminal" evidence="10">
    <location>
        <begin position="40"/>
        <end position="284"/>
    </location>
</feature>
<dbReference type="SUPFAM" id="SSF50621">
    <property type="entry name" value="Alanine racemase C-terminal domain-like"/>
    <property type="match status" value="1"/>
</dbReference>
<evidence type="ECO:0000313" key="12">
    <source>
        <dbReference type="Proteomes" id="UP001296873"/>
    </source>
</evidence>